<dbReference type="EMBL" id="JAMQYH010000004">
    <property type="protein sequence ID" value="KAJ1688972.1"/>
    <property type="molecule type" value="Genomic_DNA"/>
</dbReference>
<dbReference type="GO" id="GO:0042742">
    <property type="term" value="P:defense response to bacterium"/>
    <property type="evidence" value="ECO:0007669"/>
    <property type="project" value="UniProtKB-ARBA"/>
</dbReference>
<dbReference type="Gene3D" id="1.20.5.4130">
    <property type="match status" value="1"/>
</dbReference>
<dbReference type="SUPFAM" id="SSF52058">
    <property type="entry name" value="L domain-like"/>
    <property type="match status" value="1"/>
</dbReference>
<dbReference type="PRINTS" id="PR00364">
    <property type="entry name" value="DISEASERSIST"/>
</dbReference>
<evidence type="ECO:0000256" key="4">
    <source>
        <dbReference type="ARBA" id="ARBA00022741"/>
    </source>
</evidence>
<dbReference type="AlphaFoldDB" id="A0A9Q0C854"/>
<dbReference type="PANTHER" id="PTHR23155:SF1185">
    <property type="entry name" value="DISEASE RESISTANCE RPP8-LIKE PROTEIN 3-RELATED"/>
    <property type="match status" value="1"/>
</dbReference>
<protein>
    <submittedName>
        <fullName evidence="10">Uncharacterized protein</fullName>
    </submittedName>
</protein>
<dbReference type="SUPFAM" id="SSF52540">
    <property type="entry name" value="P-loop containing nucleoside triphosphate hydrolases"/>
    <property type="match status" value="1"/>
</dbReference>
<comment type="caution">
    <text evidence="10">The sequence shown here is derived from an EMBL/GenBank/DDBJ whole genome shotgun (WGS) entry which is preliminary data.</text>
</comment>
<feature type="domain" description="NB-ARC" evidence="6">
    <location>
        <begin position="171"/>
        <end position="339"/>
    </location>
</feature>
<dbReference type="Pfam" id="PF00931">
    <property type="entry name" value="NB-ARC"/>
    <property type="match status" value="1"/>
</dbReference>
<evidence type="ECO:0000313" key="11">
    <source>
        <dbReference type="Proteomes" id="UP001151287"/>
    </source>
</evidence>
<dbReference type="InterPro" id="IPR044974">
    <property type="entry name" value="Disease_R_plants"/>
</dbReference>
<evidence type="ECO:0000256" key="5">
    <source>
        <dbReference type="ARBA" id="ARBA00022821"/>
    </source>
</evidence>
<accession>A0A9Q0C854</accession>
<comment type="similarity">
    <text evidence="1">Belongs to the disease resistance NB-LRR family.</text>
</comment>
<dbReference type="Pfam" id="PF23598">
    <property type="entry name" value="LRR_14"/>
    <property type="match status" value="1"/>
</dbReference>
<dbReference type="Gene3D" id="1.10.10.10">
    <property type="entry name" value="Winged helix-like DNA-binding domain superfamily/Winged helix DNA-binding domain"/>
    <property type="match status" value="1"/>
</dbReference>
<evidence type="ECO:0000256" key="2">
    <source>
        <dbReference type="ARBA" id="ARBA00022614"/>
    </source>
</evidence>
<dbReference type="Gene3D" id="1.10.8.430">
    <property type="entry name" value="Helical domain of apoptotic protease-activating factors"/>
    <property type="match status" value="1"/>
</dbReference>
<dbReference type="InterPro" id="IPR055414">
    <property type="entry name" value="LRR_R13L4/SHOC2-like"/>
</dbReference>
<reference evidence="10" key="1">
    <citation type="journal article" date="2022" name="Cell">
        <title>Repeat-based holocentromeres influence genome architecture and karyotype evolution.</title>
        <authorList>
            <person name="Hofstatter P.G."/>
            <person name="Thangavel G."/>
            <person name="Lux T."/>
            <person name="Neumann P."/>
            <person name="Vondrak T."/>
            <person name="Novak P."/>
            <person name="Zhang M."/>
            <person name="Costa L."/>
            <person name="Castellani M."/>
            <person name="Scott A."/>
            <person name="Toegelov H."/>
            <person name="Fuchs J."/>
            <person name="Mata-Sucre Y."/>
            <person name="Dias Y."/>
            <person name="Vanzela A.L.L."/>
            <person name="Huettel B."/>
            <person name="Almeida C.C.S."/>
            <person name="Simkova H."/>
            <person name="Souza G."/>
            <person name="Pedrosa-Harand A."/>
            <person name="Macas J."/>
            <person name="Mayer K.F.X."/>
            <person name="Houben A."/>
            <person name="Marques A."/>
        </authorList>
    </citation>
    <scope>NUCLEOTIDE SEQUENCE</scope>
    <source>
        <strain evidence="10">RhyBre1mFocal</strain>
    </source>
</reference>
<dbReference type="GO" id="GO:0009626">
    <property type="term" value="P:plant-type hypersensitive response"/>
    <property type="evidence" value="ECO:0007669"/>
    <property type="project" value="UniProtKB-ARBA"/>
</dbReference>
<evidence type="ECO:0000259" key="9">
    <source>
        <dbReference type="Pfam" id="PF23598"/>
    </source>
</evidence>
<name>A0A9Q0C854_9POAL</name>
<keyword evidence="3" id="KW-0677">Repeat</keyword>
<dbReference type="InterPro" id="IPR032675">
    <property type="entry name" value="LRR_dom_sf"/>
</dbReference>
<evidence type="ECO:0000259" key="8">
    <source>
        <dbReference type="Pfam" id="PF23559"/>
    </source>
</evidence>
<dbReference type="InterPro" id="IPR058922">
    <property type="entry name" value="WHD_DRP"/>
</dbReference>
<dbReference type="InterPro" id="IPR027417">
    <property type="entry name" value="P-loop_NTPase"/>
</dbReference>
<dbReference type="FunFam" id="1.10.10.10:FF:000322">
    <property type="entry name" value="Probable disease resistance protein At1g63360"/>
    <property type="match status" value="1"/>
</dbReference>
<dbReference type="Gene3D" id="3.80.10.10">
    <property type="entry name" value="Ribonuclease Inhibitor"/>
    <property type="match status" value="1"/>
</dbReference>
<dbReference type="InterPro" id="IPR002182">
    <property type="entry name" value="NB-ARC"/>
</dbReference>
<gene>
    <name evidence="10" type="ORF">LUZ63_013127</name>
</gene>
<dbReference type="InterPro" id="IPR041118">
    <property type="entry name" value="Rx_N"/>
</dbReference>
<evidence type="ECO:0000313" key="10">
    <source>
        <dbReference type="EMBL" id="KAJ1688972.1"/>
    </source>
</evidence>
<evidence type="ECO:0000256" key="3">
    <source>
        <dbReference type="ARBA" id="ARBA00022737"/>
    </source>
</evidence>
<feature type="domain" description="Disease resistance protein winged helix" evidence="8">
    <location>
        <begin position="426"/>
        <end position="496"/>
    </location>
</feature>
<dbReference type="PANTHER" id="PTHR23155">
    <property type="entry name" value="DISEASE RESISTANCE PROTEIN RP"/>
    <property type="match status" value="1"/>
</dbReference>
<sequence length="872" mass="100476">MVETVVTFVMAKLGELIVKEAQFLGAVGGKVKWVETELTRIKCYLMDADSKRCKGDARAENWLNELRNVAYRIEDVIDTFYVEIEDKRHKDHNFKERLKRLGFKTIKLFALHKLGTELDDIKKVLEGIFESTRHYQINPLQERSKEETVPMPHRRATYQDVDEIEVVGLDTDKKNVCKLLLDSKIRRRSVVTIVGPGGLGKTTLAHMVYNSVQADFDFHIMLPVSQQYNPTSLLRKMLTKLKGFEPPPTLEIDDLISELKGLLSSKRYLIILDDVWVTDLWNQYLKDVLPDVENGSRVLMTSRLIEVAQSAEPIMKSYVLEFLNEEDSRSLLIKKAFPYQKHGEKCPNDLLELVDPLSKKCKGLPLALVVLGGILLTKDQTYAAWEKELRTMDWHSDGKDCTNILAISYENMPYYLKTCFLYLASFPEDDEISARRLIKMWVAEGFLPRKERKTIEEIAENCLEQLFQRSMVQVSSRHVDGSIKYCRVHDILRDFAMHQAGKENFVTVFTANPQDTNHRDRATRRASLQSCDHQFMEYVGPKTRSLFLFDLKSDLYDFSEFRLLRVLVIVSSGHGRGLIELRGVDRLIHLKYLEVRNYLTDSSECSFGRLKNLETLNFQRSQWISTFYCERNQRWISNLQTDLWTITALRHVISDLLYEAPSTADLGNLQTLEWIPFNNKPIPHLNNLRRLRLVSESIEFEWDGDHEVPHLLGGLPSLSNLTVQGENLPMEIVYPRALPNYQNLQILSLIGKWPESVTLKVSLFPPHLIKLTLDSSNLGEDPMPELGKLNNLKKLILGGGVYKGIQMICPAGFPVLQSLVLFIFAYDVEVFKVAKGVMPKLKDLKKYGIGNSIKLEMPPELMHINLREQRFY</sequence>
<keyword evidence="2" id="KW-0433">Leucine-rich repeat</keyword>
<keyword evidence="11" id="KW-1185">Reference proteome</keyword>
<proteinExistence type="inferred from homology"/>
<dbReference type="Pfam" id="PF18052">
    <property type="entry name" value="Rx_N"/>
    <property type="match status" value="1"/>
</dbReference>
<feature type="domain" description="Disease resistance N-terminal" evidence="7">
    <location>
        <begin position="5"/>
        <end position="95"/>
    </location>
</feature>
<evidence type="ECO:0000256" key="1">
    <source>
        <dbReference type="ARBA" id="ARBA00008894"/>
    </source>
</evidence>
<evidence type="ECO:0000259" key="6">
    <source>
        <dbReference type="Pfam" id="PF00931"/>
    </source>
</evidence>
<dbReference type="OrthoDB" id="600370at2759"/>
<keyword evidence="4" id="KW-0547">Nucleotide-binding</keyword>
<dbReference type="Gene3D" id="3.40.50.300">
    <property type="entry name" value="P-loop containing nucleotide triphosphate hydrolases"/>
    <property type="match status" value="1"/>
</dbReference>
<dbReference type="InterPro" id="IPR036388">
    <property type="entry name" value="WH-like_DNA-bd_sf"/>
</dbReference>
<dbReference type="InterPro" id="IPR038005">
    <property type="entry name" value="RX-like_CC"/>
</dbReference>
<dbReference type="InterPro" id="IPR042197">
    <property type="entry name" value="Apaf_helical"/>
</dbReference>
<dbReference type="GO" id="GO:0043531">
    <property type="term" value="F:ADP binding"/>
    <property type="evidence" value="ECO:0007669"/>
    <property type="project" value="InterPro"/>
</dbReference>
<dbReference type="CDD" id="cd14798">
    <property type="entry name" value="RX-CC_like"/>
    <property type="match status" value="1"/>
</dbReference>
<dbReference type="Proteomes" id="UP001151287">
    <property type="component" value="Unassembled WGS sequence"/>
</dbReference>
<feature type="domain" description="Disease resistance R13L4/SHOC-2-like LRR" evidence="9">
    <location>
        <begin position="543"/>
        <end position="845"/>
    </location>
</feature>
<organism evidence="10 11">
    <name type="scientific">Rhynchospora breviuscula</name>
    <dbReference type="NCBI Taxonomy" id="2022672"/>
    <lineage>
        <taxon>Eukaryota</taxon>
        <taxon>Viridiplantae</taxon>
        <taxon>Streptophyta</taxon>
        <taxon>Embryophyta</taxon>
        <taxon>Tracheophyta</taxon>
        <taxon>Spermatophyta</taxon>
        <taxon>Magnoliopsida</taxon>
        <taxon>Liliopsida</taxon>
        <taxon>Poales</taxon>
        <taxon>Cyperaceae</taxon>
        <taxon>Cyperoideae</taxon>
        <taxon>Rhynchosporeae</taxon>
        <taxon>Rhynchospora</taxon>
    </lineage>
</organism>
<dbReference type="Pfam" id="PF23559">
    <property type="entry name" value="WHD_DRP"/>
    <property type="match status" value="1"/>
</dbReference>
<dbReference type="GO" id="GO:0002758">
    <property type="term" value="P:innate immune response-activating signaling pathway"/>
    <property type="evidence" value="ECO:0007669"/>
    <property type="project" value="UniProtKB-ARBA"/>
</dbReference>
<keyword evidence="5" id="KW-0611">Plant defense</keyword>
<evidence type="ECO:0000259" key="7">
    <source>
        <dbReference type="Pfam" id="PF18052"/>
    </source>
</evidence>